<dbReference type="InterPro" id="IPR042098">
    <property type="entry name" value="TauD-like_sf"/>
</dbReference>
<dbReference type="OrthoDB" id="93019at2759"/>
<dbReference type="InterPro" id="IPR003819">
    <property type="entry name" value="TauD/TfdA-like"/>
</dbReference>
<reference evidence="8 9" key="1">
    <citation type="submission" date="2016-07" db="EMBL/GenBank/DDBJ databases">
        <title>Pervasive Adenine N6-methylation of Active Genes in Fungi.</title>
        <authorList>
            <consortium name="DOE Joint Genome Institute"/>
            <person name="Mondo S.J."/>
            <person name="Dannebaum R.O."/>
            <person name="Kuo R.C."/>
            <person name="Labutti K."/>
            <person name="Haridas S."/>
            <person name="Kuo A."/>
            <person name="Salamov A."/>
            <person name="Ahrendt S.R."/>
            <person name="Lipzen A."/>
            <person name="Sullivan W."/>
            <person name="Andreopoulos W.B."/>
            <person name="Clum A."/>
            <person name="Lindquist E."/>
            <person name="Daum C."/>
            <person name="Ramamoorthy G.K."/>
            <person name="Gryganskyi A."/>
            <person name="Culley D."/>
            <person name="Magnuson J.K."/>
            <person name="James T.Y."/>
            <person name="O'Malley M.A."/>
            <person name="Stajich J.E."/>
            <person name="Spatafora J.W."/>
            <person name="Visel A."/>
            <person name="Grigoriev I.V."/>
        </authorList>
    </citation>
    <scope>NUCLEOTIDE SEQUENCE [LARGE SCALE GENOMIC DNA]</scope>
    <source>
        <strain evidence="8 9">62-1032</strain>
    </source>
</reference>
<evidence type="ECO:0000256" key="2">
    <source>
        <dbReference type="ARBA" id="ARBA00005896"/>
    </source>
</evidence>
<comment type="cofactor">
    <cofactor evidence="1">
        <name>Fe(2+)</name>
        <dbReference type="ChEBI" id="CHEBI:29033"/>
    </cofactor>
</comment>
<keyword evidence="9" id="KW-1185">Reference proteome</keyword>
<evidence type="ECO:0000256" key="4">
    <source>
        <dbReference type="ARBA" id="ARBA00022964"/>
    </source>
</evidence>
<dbReference type="Proteomes" id="UP000193467">
    <property type="component" value="Unassembled WGS sequence"/>
</dbReference>
<protein>
    <recommendedName>
        <fullName evidence="7">TauD/TfdA-like domain-containing protein</fullName>
    </recommendedName>
</protein>
<gene>
    <name evidence="8" type="ORF">BCR35DRAFT_181742</name>
</gene>
<dbReference type="AlphaFoldDB" id="A0A1Y2E5J4"/>
<evidence type="ECO:0000313" key="8">
    <source>
        <dbReference type="EMBL" id="ORY66789.1"/>
    </source>
</evidence>
<evidence type="ECO:0000256" key="3">
    <source>
        <dbReference type="ARBA" id="ARBA00022723"/>
    </source>
</evidence>
<organism evidence="8 9">
    <name type="scientific">Leucosporidium creatinivorum</name>
    <dbReference type="NCBI Taxonomy" id="106004"/>
    <lineage>
        <taxon>Eukaryota</taxon>
        <taxon>Fungi</taxon>
        <taxon>Dikarya</taxon>
        <taxon>Basidiomycota</taxon>
        <taxon>Pucciniomycotina</taxon>
        <taxon>Microbotryomycetes</taxon>
        <taxon>Leucosporidiales</taxon>
        <taxon>Leucosporidium</taxon>
    </lineage>
</organism>
<evidence type="ECO:0000256" key="1">
    <source>
        <dbReference type="ARBA" id="ARBA00001954"/>
    </source>
</evidence>
<dbReference type="Pfam" id="PF02668">
    <property type="entry name" value="TauD"/>
    <property type="match status" value="1"/>
</dbReference>
<keyword evidence="4" id="KW-0223">Dioxygenase</keyword>
<comment type="caution">
    <text evidence="8">The sequence shown here is derived from an EMBL/GenBank/DDBJ whole genome shotgun (WGS) entry which is preliminary data.</text>
</comment>
<dbReference type="PANTHER" id="PTHR43779">
    <property type="entry name" value="DIOXYGENASE RV0097-RELATED"/>
    <property type="match status" value="1"/>
</dbReference>
<keyword evidence="3" id="KW-0479">Metal-binding</keyword>
<dbReference type="PANTHER" id="PTHR43779:SF2">
    <property type="entry name" value="ALPHA-KETOGLUTARATE-DEPENDENT XANTHINE DIOXYGENASE XAN1"/>
    <property type="match status" value="1"/>
</dbReference>
<accession>A0A1Y2E5J4</accession>
<evidence type="ECO:0000256" key="6">
    <source>
        <dbReference type="ARBA" id="ARBA00023004"/>
    </source>
</evidence>
<name>A0A1Y2E5J4_9BASI</name>
<dbReference type="InterPro" id="IPR051178">
    <property type="entry name" value="TfdA_dioxygenase"/>
</dbReference>
<dbReference type="GO" id="GO:0051213">
    <property type="term" value="F:dioxygenase activity"/>
    <property type="evidence" value="ECO:0007669"/>
    <property type="project" value="UniProtKB-KW"/>
</dbReference>
<comment type="similarity">
    <text evidence="2">Belongs to the TfdA dioxygenase family.</text>
</comment>
<feature type="domain" description="TauD/TfdA-like" evidence="7">
    <location>
        <begin position="8"/>
        <end position="369"/>
    </location>
</feature>
<evidence type="ECO:0000313" key="9">
    <source>
        <dbReference type="Proteomes" id="UP000193467"/>
    </source>
</evidence>
<dbReference type="EMBL" id="MCGR01000062">
    <property type="protein sequence ID" value="ORY66789.1"/>
    <property type="molecule type" value="Genomic_DNA"/>
</dbReference>
<dbReference type="GO" id="GO:0046872">
    <property type="term" value="F:metal ion binding"/>
    <property type="evidence" value="ECO:0007669"/>
    <property type="project" value="UniProtKB-KW"/>
</dbReference>
<keyword evidence="5" id="KW-0560">Oxidoreductase</keyword>
<dbReference type="Gene3D" id="3.60.130.10">
    <property type="entry name" value="Clavaminate synthase-like"/>
    <property type="match status" value="1"/>
</dbReference>
<keyword evidence="6" id="KW-0408">Iron</keyword>
<evidence type="ECO:0000259" key="7">
    <source>
        <dbReference type="Pfam" id="PF02668"/>
    </source>
</evidence>
<dbReference type="InParanoid" id="A0A1Y2E5J4"/>
<evidence type="ECO:0000256" key="5">
    <source>
        <dbReference type="ARBA" id="ARBA00023002"/>
    </source>
</evidence>
<proteinExistence type="inferred from homology"/>
<dbReference type="SUPFAM" id="SSF51197">
    <property type="entry name" value="Clavaminate synthase-like"/>
    <property type="match status" value="1"/>
</dbReference>
<sequence>MTVPLLTITPLDPTTIGTGVDFGAKVTNVDLNRLSDNEFQLIEQALYRYKVLIIPGQGGLEPEKQFAFVRRFDPSAPAEHGHNDAVKGNSLLNGIGNSISVHPEIKLVGGGKQSERFGGRVLKQADHTSYHKFPLTEKQRNEELLTRWHRWHMDAALYATSPPLVTSLLALSIPSGPPLTVVWDDGSGSVLPNVAAGSTGFLSGAKMYSCLDEEQRALVENSEVEYAPWPYQWNGASKGNSNGLGTYHEGKELALEDLPEWREEDVKTYPMLWTNPHTGEKSLQVHSVAVRRLHLRTSPSSPVSTISDLAEVRRILNSLQRPALQPENILCPAYELGDLVLFYNRGVYHSATDYPEAWEGEKGRRTMLQAHIAGSEEPK</sequence>